<evidence type="ECO:0000256" key="4">
    <source>
        <dbReference type="ARBA" id="ARBA00022723"/>
    </source>
</evidence>
<protein>
    <submittedName>
        <fullName evidence="8">Radical SAM protein</fullName>
    </submittedName>
</protein>
<dbReference type="NCBIfam" id="TIGR04085">
    <property type="entry name" value="rSAM_more_4Fe4S"/>
    <property type="match status" value="1"/>
</dbReference>
<dbReference type="InterPro" id="IPR017200">
    <property type="entry name" value="PqqE-like"/>
</dbReference>
<dbReference type="GO" id="GO:0051539">
    <property type="term" value="F:4 iron, 4 sulfur cluster binding"/>
    <property type="evidence" value="ECO:0007669"/>
    <property type="project" value="UniProtKB-KW"/>
</dbReference>
<feature type="domain" description="Radical SAM core" evidence="7">
    <location>
        <begin position="4"/>
        <end position="213"/>
    </location>
</feature>
<dbReference type="InterPro" id="IPR023885">
    <property type="entry name" value="4Fe4S-binding_SPASM_dom"/>
</dbReference>
<comment type="caution">
    <text evidence="8">The sequence shown here is derived from an EMBL/GenBank/DDBJ whole genome shotgun (WGS) entry which is preliminary data.</text>
</comment>
<dbReference type="InterPro" id="IPR034391">
    <property type="entry name" value="AdoMet-like_SPASM_containing"/>
</dbReference>
<dbReference type="SMART" id="SM00729">
    <property type="entry name" value="Elp3"/>
    <property type="match status" value="1"/>
</dbReference>
<dbReference type="Pfam" id="PF04055">
    <property type="entry name" value="Radical_SAM"/>
    <property type="match status" value="1"/>
</dbReference>
<evidence type="ECO:0000313" key="8">
    <source>
        <dbReference type="EMBL" id="HIH69535.1"/>
    </source>
</evidence>
<proteinExistence type="predicted"/>
<evidence type="ECO:0000256" key="6">
    <source>
        <dbReference type="ARBA" id="ARBA00023014"/>
    </source>
</evidence>
<evidence type="ECO:0000313" key="9">
    <source>
        <dbReference type="Proteomes" id="UP000600363"/>
    </source>
</evidence>
<accession>A0A832RSU5</accession>
<dbReference type="Proteomes" id="UP000600363">
    <property type="component" value="Unassembled WGS sequence"/>
</dbReference>
<dbReference type="PANTHER" id="PTHR11228">
    <property type="entry name" value="RADICAL SAM DOMAIN PROTEIN"/>
    <property type="match status" value="1"/>
</dbReference>
<dbReference type="SFLD" id="SFLDG01386">
    <property type="entry name" value="main_SPASM_domain-containing"/>
    <property type="match status" value="1"/>
</dbReference>
<dbReference type="Pfam" id="PF13186">
    <property type="entry name" value="SPASM"/>
    <property type="match status" value="1"/>
</dbReference>
<dbReference type="RefSeq" id="WP_042687257.1">
    <property type="nucleotide sequence ID" value="NZ_DUIH01000011.1"/>
</dbReference>
<dbReference type="CDD" id="cd21123">
    <property type="entry name" value="SPASM_MftC-like"/>
    <property type="match status" value="1"/>
</dbReference>
<sequence>MMLAHPLKVVAWELTGACNLRCTHCRASAGASSKDELTTDEALFLIDSLAPHSPMLIMTGGEPLMRKDLFELLAHAKRRGVRCVLSTNGTMLTPSLAMRIRENGVERVSISLDGATPSTHDHIRGRGAFEGAIEGARCALEAGLELQINTTFTRGNIHEKEAILELARELGAVALHVFMLVPTGRGRGGEEMSPPQYEDTLRWLHEAALCHPEMEIRPTCAPHYVRIVSEMEGIVPTRRMGCLGGITFCFISRRGEVYPCGYLPLKAGSIRESSIDEIWENSPLFARLREPEALGGKCGECKYRVACGGCRARAYALTGDVLGPEPFCIHTPIPVEERER</sequence>
<keyword evidence="4" id="KW-0479">Metal-binding</keyword>
<comment type="cofactor">
    <cofactor evidence="1">
        <name>[4Fe-4S] cluster</name>
        <dbReference type="ChEBI" id="CHEBI:49883"/>
    </cofactor>
</comment>
<dbReference type="InterPro" id="IPR013785">
    <property type="entry name" value="Aldolase_TIM"/>
</dbReference>
<dbReference type="InterPro" id="IPR006638">
    <property type="entry name" value="Elp3/MiaA/NifB-like_rSAM"/>
</dbReference>
<evidence type="ECO:0000256" key="2">
    <source>
        <dbReference type="ARBA" id="ARBA00022485"/>
    </source>
</evidence>
<reference evidence="8" key="1">
    <citation type="journal article" date="2020" name="bioRxiv">
        <title>A rank-normalized archaeal taxonomy based on genome phylogeny resolves widespread incomplete and uneven classifications.</title>
        <authorList>
            <person name="Rinke C."/>
            <person name="Chuvochina M."/>
            <person name="Mussig A.J."/>
            <person name="Chaumeil P.-A."/>
            <person name="Waite D.W."/>
            <person name="Whitman W.B."/>
            <person name="Parks D.H."/>
            <person name="Hugenholtz P."/>
        </authorList>
    </citation>
    <scope>NUCLEOTIDE SEQUENCE</scope>
    <source>
        <strain evidence="8">UBA12518</strain>
    </source>
</reference>
<organism evidence="8 9">
    <name type="scientific">Methermicoccus shengliensis</name>
    <dbReference type="NCBI Taxonomy" id="660064"/>
    <lineage>
        <taxon>Archaea</taxon>
        <taxon>Methanobacteriati</taxon>
        <taxon>Methanobacteriota</taxon>
        <taxon>Stenosarchaea group</taxon>
        <taxon>Methanomicrobia</taxon>
        <taxon>Methanosarcinales</taxon>
        <taxon>Methermicoccaceae</taxon>
        <taxon>Methermicoccus</taxon>
    </lineage>
</organism>
<evidence type="ECO:0000256" key="1">
    <source>
        <dbReference type="ARBA" id="ARBA00001966"/>
    </source>
</evidence>
<dbReference type="PROSITE" id="PS51918">
    <property type="entry name" value="RADICAL_SAM"/>
    <property type="match status" value="1"/>
</dbReference>
<dbReference type="GO" id="GO:0003824">
    <property type="term" value="F:catalytic activity"/>
    <property type="evidence" value="ECO:0007669"/>
    <property type="project" value="InterPro"/>
</dbReference>
<dbReference type="PIRSF" id="PIRSF037420">
    <property type="entry name" value="PQQ_syn_pqqE"/>
    <property type="match status" value="1"/>
</dbReference>
<evidence type="ECO:0000256" key="3">
    <source>
        <dbReference type="ARBA" id="ARBA00022691"/>
    </source>
</evidence>
<dbReference type="Gene3D" id="3.20.20.70">
    <property type="entry name" value="Aldolase class I"/>
    <property type="match status" value="1"/>
</dbReference>
<dbReference type="SUPFAM" id="SSF102114">
    <property type="entry name" value="Radical SAM enzymes"/>
    <property type="match status" value="1"/>
</dbReference>
<dbReference type="GO" id="GO:0046872">
    <property type="term" value="F:metal ion binding"/>
    <property type="evidence" value="ECO:0007669"/>
    <property type="project" value="UniProtKB-KW"/>
</dbReference>
<keyword evidence="5" id="KW-0408">Iron</keyword>
<dbReference type="InterPro" id="IPR050377">
    <property type="entry name" value="Radical_SAM_PqqE_MftC-like"/>
</dbReference>
<dbReference type="InterPro" id="IPR058240">
    <property type="entry name" value="rSAM_sf"/>
</dbReference>
<dbReference type="CDD" id="cd01335">
    <property type="entry name" value="Radical_SAM"/>
    <property type="match status" value="1"/>
</dbReference>
<dbReference type="AlphaFoldDB" id="A0A832RSU5"/>
<evidence type="ECO:0000259" key="7">
    <source>
        <dbReference type="PROSITE" id="PS51918"/>
    </source>
</evidence>
<evidence type="ECO:0000256" key="5">
    <source>
        <dbReference type="ARBA" id="ARBA00023004"/>
    </source>
</evidence>
<keyword evidence="6" id="KW-0411">Iron-sulfur</keyword>
<dbReference type="EMBL" id="DUIH01000011">
    <property type="protein sequence ID" value="HIH69535.1"/>
    <property type="molecule type" value="Genomic_DNA"/>
</dbReference>
<name>A0A832RSU5_9EURY</name>
<gene>
    <name evidence="8" type="ORF">HA299_02770</name>
</gene>
<dbReference type="SFLD" id="SFLDS00029">
    <property type="entry name" value="Radical_SAM"/>
    <property type="match status" value="1"/>
</dbReference>
<keyword evidence="2" id="KW-0004">4Fe-4S</keyword>
<dbReference type="PANTHER" id="PTHR11228:SF34">
    <property type="entry name" value="TUNGSTEN-CONTAINING ALDEHYDE FERREDOXIN OXIDOREDUCTASE COFACTOR MODIFYING PROTEIN"/>
    <property type="match status" value="1"/>
</dbReference>
<dbReference type="InterPro" id="IPR007197">
    <property type="entry name" value="rSAM"/>
</dbReference>
<keyword evidence="3" id="KW-0949">S-adenosyl-L-methionine</keyword>
<dbReference type="SFLD" id="SFLDG01387">
    <property type="entry name" value="BtrN-like_SPASM_domain_contain"/>
    <property type="match status" value="1"/>
</dbReference>
<dbReference type="SFLD" id="SFLDG01067">
    <property type="entry name" value="SPASM/twitch_domain_containing"/>
    <property type="match status" value="1"/>
</dbReference>